<dbReference type="Proteomes" id="UP000298782">
    <property type="component" value="Chromosome"/>
</dbReference>
<dbReference type="AlphaFoldDB" id="A0A4D6YEW0"/>
<accession>A0A4D6YEW0</accession>
<gene>
    <name evidence="1" type="ORF">D9V80_00130</name>
</gene>
<evidence type="ECO:0000313" key="2">
    <source>
        <dbReference type="Proteomes" id="UP000298782"/>
    </source>
</evidence>
<reference evidence="1 2" key="1">
    <citation type="submission" date="2018-12" db="EMBL/GenBank/DDBJ databases">
        <authorList>
            <person name="Chong R.A."/>
        </authorList>
    </citation>
    <scope>NUCLEOTIDE SEQUENCE [LARGE SCALE GENOMIC DNA]</scope>
    <source>
        <strain evidence="1 2">Tca</strain>
    </source>
</reference>
<sequence length="60" mass="6993">MINTQNILSLFKINAYMITGNVSEIYALHQKKIYTLIILIKELTYELSQIVYSDIKVITQ</sequence>
<protein>
    <submittedName>
        <fullName evidence="1">Uncharacterized protein</fullName>
    </submittedName>
</protein>
<dbReference type="EMBL" id="CP034852">
    <property type="protein sequence ID" value="QCI26583.1"/>
    <property type="molecule type" value="Genomic_DNA"/>
</dbReference>
<proteinExistence type="predicted"/>
<evidence type="ECO:0000313" key="1">
    <source>
        <dbReference type="EMBL" id="QCI26583.1"/>
    </source>
</evidence>
<keyword evidence="2" id="KW-1185">Reference proteome</keyword>
<reference evidence="1 2" key="2">
    <citation type="submission" date="2019-05" db="EMBL/GenBank/DDBJ databases">
        <title>Genome evolution of the obligate endosymbiont Buchnera aphidicola.</title>
        <authorList>
            <person name="Moran N.A."/>
        </authorList>
    </citation>
    <scope>NUCLEOTIDE SEQUENCE [LARGE SCALE GENOMIC DNA]</scope>
    <source>
        <strain evidence="1 2">Tca</strain>
    </source>
</reference>
<organism evidence="1 2">
    <name type="scientific">Buchnera aphidicola</name>
    <name type="common">Thelaxes californica</name>
    <dbReference type="NCBI Taxonomy" id="1315998"/>
    <lineage>
        <taxon>Bacteria</taxon>
        <taxon>Pseudomonadati</taxon>
        <taxon>Pseudomonadota</taxon>
        <taxon>Gammaproteobacteria</taxon>
        <taxon>Enterobacterales</taxon>
        <taxon>Erwiniaceae</taxon>
        <taxon>Buchnera</taxon>
    </lineage>
</organism>
<name>A0A4D6YEW0_9GAMM</name>